<dbReference type="Proteomes" id="UP001472677">
    <property type="component" value="Unassembled WGS sequence"/>
</dbReference>
<evidence type="ECO:0000313" key="1">
    <source>
        <dbReference type="EMBL" id="KAK8524904.1"/>
    </source>
</evidence>
<name>A0ABR2CX39_9ROSI</name>
<reference evidence="1 2" key="1">
    <citation type="journal article" date="2024" name="G3 (Bethesda)">
        <title>Genome assembly of Hibiscus sabdariffa L. provides insights into metabolisms of medicinal natural products.</title>
        <authorList>
            <person name="Kim T."/>
        </authorList>
    </citation>
    <scope>NUCLEOTIDE SEQUENCE [LARGE SCALE GENOMIC DNA]</scope>
    <source>
        <strain evidence="1">TK-2024</strain>
        <tissue evidence="1">Old leaves</tissue>
    </source>
</reference>
<comment type="caution">
    <text evidence="1">The sequence shown here is derived from an EMBL/GenBank/DDBJ whole genome shotgun (WGS) entry which is preliminary data.</text>
</comment>
<evidence type="ECO:0000313" key="2">
    <source>
        <dbReference type="Proteomes" id="UP001472677"/>
    </source>
</evidence>
<gene>
    <name evidence="1" type="ORF">V6N12_029756</name>
</gene>
<sequence length="116" mass="13252">MGTSQLSIHGLATTLSVPQKFNLSSSSSTDNSSRHKIRAVSTVPNSEFVVTDEEKESNEPSAVDFAFVHVCSKCQCMYLLNMDLQIYRKFIRYRLGQVSYMFGHKYRLYIPDITCR</sequence>
<keyword evidence="2" id="KW-1185">Reference proteome</keyword>
<protein>
    <submittedName>
        <fullName evidence="1">Uncharacterized protein</fullName>
    </submittedName>
</protein>
<accession>A0ABR2CX39</accession>
<proteinExistence type="predicted"/>
<organism evidence="1 2">
    <name type="scientific">Hibiscus sabdariffa</name>
    <name type="common">roselle</name>
    <dbReference type="NCBI Taxonomy" id="183260"/>
    <lineage>
        <taxon>Eukaryota</taxon>
        <taxon>Viridiplantae</taxon>
        <taxon>Streptophyta</taxon>
        <taxon>Embryophyta</taxon>
        <taxon>Tracheophyta</taxon>
        <taxon>Spermatophyta</taxon>
        <taxon>Magnoliopsida</taxon>
        <taxon>eudicotyledons</taxon>
        <taxon>Gunneridae</taxon>
        <taxon>Pentapetalae</taxon>
        <taxon>rosids</taxon>
        <taxon>malvids</taxon>
        <taxon>Malvales</taxon>
        <taxon>Malvaceae</taxon>
        <taxon>Malvoideae</taxon>
        <taxon>Hibiscus</taxon>
    </lineage>
</organism>
<dbReference type="EMBL" id="JBBPBM010000041">
    <property type="protein sequence ID" value="KAK8524904.1"/>
    <property type="molecule type" value="Genomic_DNA"/>
</dbReference>